<dbReference type="InterPro" id="IPR037401">
    <property type="entry name" value="SnoaL-like"/>
</dbReference>
<dbReference type="RefSeq" id="WP_008826600.1">
    <property type="nucleotide sequence ID" value="NZ_AFNU02000011.1"/>
</dbReference>
<evidence type="ECO:0000313" key="2">
    <source>
        <dbReference type="EMBL" id="ERJ11415.1"/>
    </source>
</evidence>
<comment type="caution">
    <text evidence="2">The sequence shown here is derived from an EMBL/GenBank/DDBJ whole genome shotgun (WGS) entry which is preliminary data.</text>
</comment>
<dbReference type="EMBL" id="AFNU02000011">
    <property type="protein sequence ID" value="ERJ11415.1"/>
    <property type="molecule type" value="Genomic_DNA"/>
</dbReference>
<keyword evidence="3" id="KW-1185">Reference proteome</keyword>
<dbReference type="Pfam" id="PF12680">
    <property type="entry name" value="SnoaL_2"/>
    <property type="match status" value="1"/>
</dbReference>
<gene>
    <name evidence="2" type="ORF">HLPCO_002537</name>
</gene>
<evidence type="ECO:0000313" key="3">
    <source>
        <dbReference type="Proteomes" id="UP000005707"/>
    </source>
</evidence>
<feature type="domain" description="SnoaL-like" evidence="1">
    <location>
        <begin position="10"/>
        <end position="107"/>
    </location>
</feature>
<dbReference type="SUPFAM" id="SSF54427">
    <property type="entry name" value="NTF2-like"/>
    <property type="match status" value="1"/>
</dbReference>
<dbReference type="InParanoid" id="U2FEN9"/>
<protein>
    <submittedName>
        <fullName evidence="2">SnoaL-like domain protein</fullName>
    </submittedName>
</protein>
<evidence type="ECO:0000259" key="1">
    <source>
        <dbReference type="Pfam" id="PF12680"/>
    </source>
</evidence>
<dbReference type="AlphaFoldDB" id="U2FEN9"/>
<proteinExistence type="predicted"/>
<reference evidence="2 3" key="1">
    <citation type="journal article" date="2011" name="J. Bacteriol.">
        <title>Genome sequence of Haloplasma contractile, an unusual contractile bacterium from a deep-sea anoxic brine lake.</title>
        <authorList>
            <person name="Antunes A."/>
            <person name="Alam I."/>
            <person name="El Dorry H."/>
            <person name="Siam R."/>
            <person name="Robertson A."/>
            <person name="Bajic V.B."/>
            <person name="Stingl U."/>
        </authorList>
    </citation>
    <scope>NUCLEOTIDE SEQUENCE [LARGE SCALE GENOMIC DNA]</scope>
    <source>
        <strain evidence="2 3">SSD-17B</strain>
    </source>
</reference>
<dbReference type="InterPro" id="IPR032710">
    <property type="entry name" value="NTF2-like_dom_sf"/>
</dbReference>
<accession>U2FEN9</accession>
<reference evidence="2 3" key="2">
    <citation type="journal article" date="2013" name="PLoS ONE">
        <title>INDIGO - INtegrated Data Warehouse of MIcrobial GenOmes with Examples from the Red Sea Extremophiles.</title>
        <authorList>
            <person name="Alam I."/>
            <person name="Antunes A."/>
            <person name="Kamau A.A."/>
            <person name="Ba Alawi W."/>
            <person name="Kalkatawi M."/>
            <person name="Stingl U."/>
            <person name="Bajic V.B."/>
        </authorList>
    </citation>
    <scope>NUCLEOTIDE SEQUENCE [LARGE SCALE GENOMIC DNA]</scope>
    <source>
        <strain evidence="2 3">SSD-17B</strain>
    </source>
</reference>
<name>U2FEN9_9MOLU</name>
<dbReference type="Gene3D" id="3.10.450.50">
    <property type="match status" value="1"/>
</dbReference>
<organism evidence="2 3">
    <name type="scientific">Haloplasma contractile SSD-17B</name>
    <dbReference type="NCBI Taxonomy" id="1033810"/>
    <lineage>
        <taxon>Bacteria</taxon>
        <taxon>Bacillati</taxon>
        <taxon>Mycoplasmatota</taxon>
        <taxon>Mollicutes</taxon>
        <taxon>Haloplasmatales</taxon>
        <taxon>Haloplasmataceae</taxon>
        <taxon>Haloplasma</taxon>
    </lineage>
</organism>
<dbReference type="Proteomes" id="UP000005707">
    <property type="component" value="Unassembled WGS sequence"/>
</dbReference>
<sequence>MIDVISVCIDGFEYKKFGLITENIDDDCLFLTSKSQPVLGKAKIVNYFERIHDTYTNLSFNLLNSAIDSDDTVLISWAFRGTKKLDDSSISLFGTSVVHFNKDKKVRHVKSTVINA</sequence>